<dbReference type="RefSeq" id="YP_010790704.1">
    <property type="nucleotide sequence ID" value="NC_075452.1"/>
</dbReference>
<protein>
    <submittedName>
        <fullName evidence="1">Uncharacterized protein</fullName>
    </submittedName>
</protein>
<reference evidence="1 2" key="1">
    <citation type="submission" date="2018-07" db="EMBL/GenBank/DDBJ databases">
        <title>Complete genome sequence of a Psittacine Adenovirus-1 identified from a Poicephalus senegalus in Italy.</title>
        <authorList>
            <person name="Milani A."/>
            <person name="Zamperin G."/>
            <person name="Fusaro A."/>
            <person name="Monne I."/>
        </authorList>
    </citation>
    <scope>NUCLEOTIDE SEQUENCE [LARGE SCALE GENOMIC DNA]</scope>
    <source>
        <strain evidence="1">18VIR149_ITA_2018</strain>
    </source>
</reference>
<name>A0A2Z5E0A7_9ADEN</name>
<evidence type="ECO:0000313" key="2">
    <source>
        <dbReference type="Proteomes" id="UP000319520"/>
    </source>
</evidence>
<dbReference type="EMBL" id="MH580295">
    <property type="protein sequence ID" value="AXB73029.1"/>
    <property type="molecule type" value="Genomic_DNA"/>
</dbReference>
<proteinExistence type="predicted"/>
<dbReference type="KEGG" id="vg:80528113"/>
<accession>A0A2Z5E0A7</accession>
<evidence type="ECO:0000313" key="1">
    <source>
        <dbReference type="EMBL" id="AXB73029.1"/>
    </source>
</evidence>
<sequence length="93" mass="10372">MDSLLLPLLRLLNPLLTLLPPARSACPPFAMIRRGPTDLHSTPGDLCLIWEMSMLKLIVSHGLTLFPKISTDSKHQKECMLLCLVQAFSMTVE</sequence>
<keyword evidence="2" id="KW-1185">Reference proteome</keyword>
<dbReference type="Proteomes" id="UP000319520">
    <property type="component" value="Segment"/>
</dbReference>
<organism evidence="1 2">
    <name type="scientific">Psittacine adenovirus 1</name>
    <dbReference type="NCBI Taxonomy" id="318592"/>
    <lineage>
        <taxon>Viruses</taxon>
        <taxon>Varidnaviria</taxon>
        <taxon>Bamfordvirae</taxon>
        <taxon>Preplasmiviricota</taxon>
        <taxon>Polisuviricotina</taxon>
        <taxon>Pharingeaviricetes</taxon>
        <taxon>Rowavirales</taxon>
        <taxon>Adenoviridae</taxon>
        <taxon>Aviadenovirus</taxon>
        <taxon>Aviadenovirus senegalense</taxon>
        <taxon>Psittacine aviadenovirus C</taxon>
    </lineage>
</organism>
<dbReference type="GeneID" id="80528113"/>